<dbReference type="AlphaFoldDB" id="A0A6A6C0T4"/>
<dbReference type="OrthoDB" id="3944784at2759"/>
<gene>
    <name evidence="2" type="ORF">M409DRAFT_60773</name>
</gene>
<keyword evidence="3" id="KW-1185">Reference proteome</keyword>
<dbReference type="GeneID" id="54567843"/>
<sequence length="323" mass="36313">MYLAGEAQERWHNLYSIDDVENGYTYADFKDFVRDAVGDPVNRMLSVTLEYDKIRQREGQTVQQFATELDTLEDQLGDYSEPQRVRHLLAKLQPALRPAIVKYHEIPKTRQELVTLATRIESTDQSAHSKRQLGDPSSQRPPKKNKHMPLEAPVGRKQTAGDTQGRSREGGKKLHPSSEGSQLDGASKVDCRQATPLRGAVETKAGMKDMYFLLDDGADVNVIPQRLALQHQLPRLSHAALPKVNSFAGQQSFCYGAYYARVRLTDSAGVERTTGATFYSFDTAEDVCILGRPWRHRQAVLMDSSTNSWTYSTQSQAARLREP</sequence>
<accession>A0A6A6C0T4</accession>
<dbReference type="EMBL" id="ML993637">
    <property type="protein sequence ID" value="KAF2159422.1"/>
    <property type="molecule type" value="Genomic_DNA"/>
</dbReference>
<proteinExistence type="predicted"/>
<protein>
    <submittedName>
        <fullName evidence="2">Uncharacterized protein</fullName>
    </submittedName>
</protein>
<reference evidence="2" key="1">
    <citation type="journal article" date="2020" name="Stud. Mycol.">
        <title>101 Dothideomycetes genomes: a test case for predicting lifestyles and emergence of pathogens.</title>
        <authorList>
            <person name="Haridas S."/>
            <person name="Albert R."/>
            <person name="Binder M."/>
            <person name="Bloem J."/>
            <person name="Labutti K."/>
            <person name="Salamov A."/>
            <person name="Andreopoulos B."/>
            <person name="Baker S."/>
            <person name="Barry K."/>
            <person name="Bills G."/>
            <person name="Bluhm B."/>
            <person name="Cannon C."/>
            <person name="Castanera R."/>
            <person name="Culley D."/>
            <person name="Daum C."/>
            <person name="Ezra D."/>
            <person name="Gonzalez J."/>
            <person name="Henrissat B."/>
            <person name="Kuo A."/>
            <person name="Liang C."/>
            <person name="Lipzen A."/>
            <person name="Lutzoni F."/>
            <person name="Magnuson J."/>
            <person name="Mondo S."/>
            <person name="Nolan M."/>
            <person name="Ohm R."/>
            <person name="Pangilinan J."/>
            <person name="Park H.-J."/>
            <person name="Ramirez L."/>
            <person name="Alfaro M."/>
            <person name="Sun H."/>
            <person name="Tritt A."/>
            <person name="Yoshinaga Y."/>
            <person name="Zwiers L.-H."/>
            <person name="Turgeon B."/>
            <person name="Goodwin S."/>
            <person name="Spatafora J."/>
            <person name="Crous P."/>
            <person name="Grigoriev I."/>
        </authorList>
    </citation>
    <scope>NUCLEOTIDE SEQUENCE</scope>
    <source>
        <strain evidence="2">ATCC 36951</strain>
    </source>
</reference>
<dbReference type="InterPro" id="IPR021109">
    <property type="entry name" value="Peptidase_aspartic_dom_sf"/>
</dbReference>
<dbReference type="Gene3D" id="2.40.70.10">
    <property type="entry name" value="Acid Proteases"/>
    <property type="match status" value="1"/>
</dbReference>
<dbReference type="RefSeq" id="XP_033660311.1">
    <property type="nucleotide sequence ID" value="XM_033814571.1"/>
</dbReference>
<dbReference type="Proteomes" id="UP000799537">
    <property type="component" value="Unassembled WGS sequence"/>
</dbReference>
<evidence type="ECO:0000256" key="1">
    <source>
        <dbReference type="SAM" id="MobiDB-lite"/>
    </source>
</evidence>
<name>A0A6A6C0T4_ZASCE</name>
<dbReference type="CDD" id="cd00303">
    <property type="entry name" value="retropepsin_like"/>
    <property type="match status" value="1"/>
</dbReference>
<evidence type="ECO:0000313" key="2">
    <source>
        <dbReference type="EMBL" id="KAF2159422.1"/>
    </source>
</evidence>
<organism evidence="2 3">
    <name type="scientific">Zasmidium cellare ATCC 36951</name>
    <dbReference type="NCBI Taxonomy" id="1080233"/>
    <lineage>
        <taxon>Eukaryota</taxon>
        <taxon>Fungi</taxon>
        <taxon>Dikarya</taxon>
        <taxon>Ascomycota</taxon>
        <taxon>Pezizomycotina</taxon>
        <taxon>Dothideomycetes</taxon>
        <taxon>Dothideomycetidae</taxon>
        <taxon>Mycosphaerellales</taxon>
        <taxon>Mycosphaerellaceae</taxon>
        <taxon>Zasmidium</taxon>
    </lineage>
</organism>
<evidence type="ECO:0000313" key="3">
    <source>
        <dbReference type="Proteomes" id="UP000799537"/>
    </source>
</evidence>
<feature type="region of interest" description="Disordered" evidence="1">
    <location>
        <begin position="122"/>
        <end position="191"/>
    </location>
</feature>